<keyword evidence="3" id="KW-1003">Cell membrane</keyword>
<dbReference type="Pfam" id="PF12607">
    <property type="entry name" value="DUF3772"/>
    <property type="match status" value="1"/>
</dbReference>
<evidence type="ECO:0000313" key="14">
    <source>
        <dbReference type="Proteomes" id="UP000282002"/>
    </source>
</evidence>
<feature type="transmembrane region" description="Helical" evidence="8">
    <location>
        <begin position="476"/>
        <end position="500"/>
    </location>
</feature>
<feature type="transmembrane region" description="Helical" evidence="8">
    <location>
        <begin position="294"/>
        <end position="317"/>
    </location>
</feature>
<feature type="transmembrane region" description="Helical" evidence="8">
    <location>
        <begin position="369"/>
        <end position="387"/>
    </location>
</feature>
<dbReference type="SUPFAM" id="SSF82689">
    <property type="entry name" value="Mechanosensitive channel protein MscS (YggB), C-terminal domain"/>
    <property type="match status" value="1"/>
</dbReference>
<dbReference type="InterPro" id="IPR011066">
    <property type="entry name" value="MscS_channel_C_sf"/>
</dbReference>
<evidence type="ECO:0000259" key="12">
    <source>
        <dbReference type="Pfam" id="PF21082"/>
    </source>
</evidence>
<gene>
    <name evidence="13" type="ORF">EI545_17500</name>
</gene>
<feature type="transmembrane region" description="Helical" evidence="8">
    <location>
        <begin position="566"/>
        <end position="584"/>
    </location>
</feature>
<organism evidence="13 14">
    <name type="scientific">Tabrizicola piscis</name>
    <dbReference type="NCBI Taxonomy" id="2494374"/>
    <lineage>
        <taxon>Bacteria</taxon>
        <taxon>Pseudomonadati</taxon>
        <taxon>Pseudomonadota</taxon>
        <taxon>Alphaproteobacteria</taxon>
        <taxon>Rhodobacterales</taxon>
        <taxon>Paracoccaceae</taxon>
        <taxon>Tabrizicola</taxon>
    </lineage>
</organism>
<keyword evidence="9" id="KW-0732">Signal</keyword>
<dbReference type="InterPro" id="IPR049278">
    <property type="entry name" value="MS_channel_C"/>
</dbReference>
<feature type="transmembrane region" description="Helical" evidence="8">
    <location>
        <begin position="528"/>
        <end position="545"/>
    </location>
</feature>
<feature type="transmembrane region" description="Helical" evidence="8">
    <location>
        <begin position="261"/>
        <end position="288"/>
    </location>
</feature>
<dbReference type="OrthoDB" id="9799209at2"/>
<dbReference type="EMBL" id="CP034328">
    <property type="protein sequence ID" value="AZL60459.1"/>
    <property type="molecule type" value="Genomic_DNA"/>
</dbReference>
<dbReference type="SUPFAM" id="SSF82861">
    <property type="entry name" value="Mechanosensitive channel protein MscS (YggB), transmembrane region"/>
    <property type="match status" value="1"/>
</dbReference>
<name>A0A3S8UA85_9RHOB</name>
<feature type="signal peptide" evidence="9">
    <location>
        <begin position="1"/>
        <end position="31"/>
    </location>
</feature>
<dbReference type="InterPro" id="IPR022249">
    <property type="entry name" value="DUF3772"/>
</dbReference>
<feature type="transmembrane region" description="Helical" evidence="8">
    <location>
        <begin position="596"/>
        <end position="624"/>
    </location>
</feature>
<keyword evidence="4 8" id="KW-0812">Transmembrane</keyword>
<accession>A0A3S8UA85</accession>
<feature type="transmembrane region" description="Helical" evidence="8">
    <location>
        <begin position="438"/>
        <end position="455"/>
    </location>
</feature>
<feature type="region of interest" description="Disordered" evidence="7">
    <location>
        <begin position="797"/>
        <end position="835"/>
    </location>
</feature>
<protein>
    <submittedName>
        <fullName evidence="13">Mechanosensitive ion channel family protein</fullName>
    </submittedName>
</protein>
<keyword evidence="6 8" id="KW-0472">Membrane</keyword>
<dbReference type="PANTHER" id="PTHR30347:SF1">
    <property type="entry name" value="MECHANOSENSITIVE CHANNEL MSCK"/>
    <property type="match status" value="1"/>
</dbReference>
<dbReference type="PANTHER" id="PTHR30347">
    <property type="entry name" value="POTASSIUM CHANNEL RELATED"/>
    <property type="match status" value="1"/>
</dbReference>
<comment type="similarity">
    <text evidence="2">Belongs to the MscS (TC 1.A.23) family.</text>
</comment>
<keyword evidence="14" id="KW-1185">Reference proteome</keyword>
<evidence type="ECO:0000256" key="7">
    <source>
        <dbReference type="SAM" id="MobiDB-lite"/>
    </source>
</evidence>
<feature type="domain" description="Mechanosensitive ion channel MscS" evidence="10">
    <location>
        <begin position="611"/>
        <end position="678"/>
    </location>
</feature>
<evidence type="ECO:0000259" key="11">
    <source>
        <dbReference type="Pfam" id="PF12607"/>
    </source>
</evidence>
<reference evidence="13 14" key="1">
    <citation type="submission" date="2018-12" db="EMBL/GenBank/DDBJ databases">
        <title>Complete genome sequencing of Tabrizicola sp. K13M18.</title>
        <authorList>
            <person name="Bae J.-W."/>
        </authorList>
    </citation>
    <scope>NUCLEOTIDE SEQUENCE [LARGE SCALE GENOMIC DNA]</scope>
    <source>
        <strain evidence="13 14">K13M18</strain>
    </source>
</reference>
<dbReference type="Pfam" id="PF00924">
    <property type="entry name" value="MS_channel_2nd"/>
    <property type="match status" value="1"/>
</dbReference>
<dbReference type="Proteomes" id="UP000282002">
    <property type="component" value="Chromosome"/>
</dbReference>
<feature type="domain" description="Mechanosensitive ion channel MscS C-terminal" evidence="12">
    <location>
        <begin position="687"/>
        <end position="768"/>
    </location>
</feature>
<evidence type="ECO:0000259" key="10">
    <source>
        <dbReference type="Pfam" id="PF00924"/>
    </source>
</evidence>
<evidence type="ECO:0000256" key="8">
    <source>
        <dbReference type="SAM" id="Phobius"/>
    </source>
</evidence>
<evidence type="ECO:0000313" key="13">
    <source>
        <dbReference type="EMBL" id="AZL60459.1"/>
    </source>
</evidence>
<dbReference type="Gene3D" id="3.30.70.100">
    <property type="match status" value="1"/>
</dbReference>
<feature type="transmembrane region" description="Helical" evidence="8">
    <location>
        <begin position="408"/>
        <end position="432"/>
    </location>
</feature>
<dbReference type="KEGG" id="taw:EI545_17500"/>
<dbReference type="InterPro" id="IPR023408">
    <property type="entry name" value="MscS_beta-dom_sf"/>
</dbReference>
<dbReference type="Pfam" id="PF21082">
    <property type="entry name" value="MS_channel_3rd"/>
    <property type="match status" value="1"/>
</dbReference>
<evidence type="ECO:0000256" key="2">
    <source>
        <dbReference type="ARBA" id="ARBA00008017"/>
    </source>
</evidence>
<dbReference type="InterPro" id="IPR006685">
    <property type="entry name" value="MscS_channel_2nd"/>
</dbReference>
<comment type="subcellular location">
    <subcellularLocation>
        <location evidence="1">Cell membrane</location>
        <topology evidence="1">Multi-pass membrane protein</topology>
    </subcellularLocation>
</comment>
<feature type="domain" description="DUF3772" evidence="11">
    <location>
        <begin position="147"/>
        <end position="206"/>
    </location>
</feature>
<dbReference type="SUPFAM" id="SSF50182">
    <property type="entry name" value="Sm-like ribonucleoproteins"/>
    <property type="match status" value="1"/>
</dbReference>
<evidence type="ECO:0000256" key="1">
    <source>
        <dbReference type="ARBA" id="ARBA00004651"/>
    </source>
</evidence>
<evidence type="ECO:0000256" key="5">
    <source>
        <dbReference type="ARBA" id="ARBA00022989"/>
    </source>
</evidence>
<dbReference type="Gene3D" id="1.10.287.1260">
    <property type="match status" value="1"/>
</dbReference>
<dbReference type="InterPro" id="IPR010920">
    <property type="entry name" value="LSM_dom_sf"/>
</dbReference>
<feature type="transmembrane region" description="Helical" evidence="8">
    <location>
        <begin position="338"/>
        <end position="357"/>
    </location>
</feature>
<keyword evidence="5 8" id="KW-1133">Transmembrane helix</keyword>
<dbReference type="InterPro" id="IPR052702">
    <property type="entry name" value="MscS-like_channel"/>
</dbReference>
<feature type="transmembrane region" description="Helical" evidence="8">
    <location>
        <begin position="222"/>
        <end position="240"/>
    </location>
</feature>
<feature type="chain" id="PRO_5019240645" evidence="9">
    <location>
        <begin position="32"/>
        <end position="835"/>
    </location>
</feature>
<evidence type="ECO:0000256" key="9">
    <source>
        <dbReference type="SAM" id="SignalP"/>
    </source>
</evidence>
<evidence type="ECO:0000256" key="6">
    <source>
        <dbReference type="ARBA" id="ARBA00023136"/>
    </source>
</evidence>
<evidence type="ECO:0000256" key="4">
    <source>
        <dbReference type="ARBA" id="ARBA00022692"/>
    </source>
</evidence>
<dbReference type="InterPro" id="IPR011014">
    <property type="entry name" value="MscS_channel_TM-2"/>
</dbReference>
<sequence length="835" mass="89636">MTRLTGWPALRWPVLRWLTLALALLAAPAPAQDQTGAVPITGVETAPTDGSLNYAEWETMAERAEAELANRNTSTDRLDEIRSQLAKWRAALLDAQSANSARIITLRQQLDALGPTPAEGETEAEEISKRRQELAGQLVRLQAPGIAAEEAYRRANGLIAEIDRNLRDRQADELLQLWPSPLNPGNWPEAAIGLSDTLLRLWDEAATAWEDPEKRAELFDNMPLILVLLVVALALVVYVRRWIEVFCDRLLTGASARGRSLWSLLASTGGVILPTLGMVALAAALVASGMPGEIGMSITSALPAVGFVVFAAAWLGARAFPLTQSGDAVLPLPPERRAEGRFLAVLMGLVVAAEGLRSAAMDAQAYSDATTSVMSFPILLTGGLILLRVGRVLRRAREQADRSYALRLLLLLARGLSVIGIAGPVLAAFGYVQAASALIYPAILSLGLITLLFILQRMFGDVWALIIKSDDKGRDALVPVLAGFAITLAALPVFALIWGARAADITELWTRFSEGFQMGETRISPTNFMVFAVVFIIGYMLTRLFQGALRTSILPKTSMDQGGQTALVAGIGYVGIFLAALIAVRSAGLDLSGLAIVAGALSVGIGFGLQNIVSNFISGIILLIERPVSEGDWIEVGGVQGRVRSISVRSTRIETFDRNDVIVPNADLITGQVTNWTRFNLSGRLIVPVGVAFGSDTRKVEQILREIAEAQPLAVLNPPPTIVLMGFGADAINFEIRVILRDVNFSLTVRTEINHQIVERFAKEGIEIPFAQSDVSLRNVEEIARALVVLQAGAQSDSAAVHAPASPDVETAPKGKPRSAAKTAVPPEDVKGSER</sequence>
<dbReference type="GO" id="GO:0008381">
    <property type="term" value="F:mechanosensitive monoatomic ion channel activity"/>
    <property type="evidence" value="ECO:0007669"/>
    <property type="project" value="UniProtKB-ARBA"/>
</dbReference>
<dbReference type="GO" id="GO:0005886">
    <property type="term" value="C:plasma membrane"/>
    <property type="evidence" value="ECO:0007669"/>
    <property type="project" value="UniProtKB-SubCell"/>
</dbReference>
<dbReference type="Gene3D" id="2.30.30.60">
    <property type="match status" value="1"/>
</dbReference>
<dbReference type="AlphaFoldDB" id="A0A3S8UA85"/>
<proteinExistence type="inferred from homology"/>
<evidence type="ECO:0000256" key="3">
    <source>
        <dbReference type="ARBA" id="ARBA00022475"/>
    </source>
</evidence>